<dbReference type="STRING" id="58343.AQJ46_16050"/>
<dbReference type="Gene3D" id="2.60.60.30">
    <property type="entry name" value="sav2460 like domains"/>
    <property type="match status" value="2"/>
</dbReference>
<evidence type="ECO:0000313" key="4">
    <source>
        <dbReference type="Proteomes" id="UP000053669"/>
    </source>
</evidence>
<dbReference type="RefSeq" id="WP_059206218.1">
    <property type="nucleotide sequence ID" value="NZ_KQ948659.1"/>
</dbReference>
<evidence type="ECO:0000256" key="1">
    <source>
        <dbReference type="SAM" id="MobiDB-lite"/>
    </source>
</evidence>
<reference evidence="3 4" key="1">
    <citation type="submission" date="2015-10" db="EMBL/GenBank/DDBJ databases">
        <title>Draft genome sequence of Streptomyces canus DSM 40017, type strain for the species Streptomyces canus.</title>
        <authorList>
            <person name="Ruckert C."/>
            <person name="Winkler A."/>
            <person name="Kalinowski J."/>
            <person name="Kampfer P."/>
            <person name="Glaeser S."/>
        </authorList>
    </citation>
    <scope>NUCLEOTIDE SEQUENCE [LARGE SCALE GENOMIC DNA]</scope>
    <source>
        <strain evidence="3 4">DSM 40017</strain>
    </source>
</reference>
<proteinExistence type="predicted"/>
<evidence type="ECO:0000313" key="3">
    <source>
        <dbReference type="EMBL" id="KUN71149.1"/>
    </source>
</evidence>
<feature type="domain" description="TerD" evidence="2">
    <location>
        <begin position="229"/>
        <end position="396"/>
    </location>
</feature>
<gene>
    <name evidence="3" type="ORF">AQJ46_16050</name>
</gene>
<feature type="domain" description="TerD" evidence="2">
    <location>
        <begin position="20"/>
        <end position="158"/>
    </location>
</feature>
<dbReference type="InterPro" id="IPR051324">
    <property type="entry name" value="Stress/Tellurium_Resist"/>
</dbReference>
<dbReference type="CDD" id="cd06974">
    <property type="entry name" value="TerD_like"/>
    <property type="match status" value="2"/>
</dbReference>
<dbReference type="EMBL" id="LMWU01000016">
    <property type="protein sequence ID" value="KUN71149.1"/>
    <property type="molecule type" value="Genomic_DNA"/>
</dbReference>
<name>A0A101SBV5_9ACTN</name>
<dbReference type="InterPro" id="IPR003325">
    <property type="entry name" value="TerD"/>
</dbReference>
<sequence>MTPGSNIPLSAARVTVDVAAPVRLDVSGLLLTADGKVRSDDDFIFYNQPSGPGVTYRSGGGTAPDAITVDTSAVPPGIEKIVVTASPDAAGQTFQGIEPTATIRNADDDSVLATFTPPQLGTETALVIVEVYLRNGAWKARAVGQGYANGLAGIATDFGVTVEEPAPTPAAAPVAPPQPVTPPPAPTVQTPVAPPAPAMDPRLAASAPAAPPAPPVPGAGKINLDKGRVSLQKNQTVSLVKGGRPLLSQVKMGLGWEPAYRGKDIDLDASVIAYGPQRNHIDSCYFGKLSIVGGAIKHSGDNLTGEGGGDDEVIVVDLGRLPQEVTGLVFTVNSFSGQKFTEVAKAYCRLIDAASGEELVRFDLTNAEAQTGVMMAKLIKQFSGEWEMTAIGDFVKSRTVRGMVKPAAQAL</sequence>
<dbReference type="PANTHER" id="PTHR32097:SF17">
    <property type="entry name" value="CAMP-BINDING PROTEIN 1-RELATED"/>
    <property type="match status" value="1"/>
</dbReference>
<dbReference type="Proteomes" id="UP000053669">
    <property type="component" value="Unassembled WGS sequence"/>
</dbReference>
<dbReference type="Pfam" id="PF02342">
    <property type="entry name" value="TerD"/>
    <property type="match status" value="2"/>
</dbReference>
<organism evidence="3 4">
    <name type="scientific">Streptomyces canus</name>
    <dbReference type="NCBI Taxonomy" id="58343"/>
    <lineage>
        <taxon>Bacteria</taxon>
        <taxon>Bacillati</taxon>
        <taxon>Actinomycetota</taxon>
        <taxon>Actinomycetes</taxon>
        <taxon>Kitasatosporales</taxon>
        <taxon>Streptomycetaceae</taxon>
        <taxon>Streptomyces</taxon>
        <taxon>Streptomyces aurantiacus group</taxon>
    </lineage>
</organism>
<accession>A0A101SBV5</accession>
<feature type="region of interest" description="Disordered" evidence="1">
    <location>
        <begin position="166"/>
        <end position="221"/>
    </location>
</feature>
<dbReference type="AlphaFoldDB" id="A0A101SBV5"/>
<evidence type="ECO:0000259" key="2">
    <source>
        <dbReference type="Pfam" id="PF02342"/>
    </source>
</evidence>
<protein>
    <submittedName>
        <fullName evidence="3">Stress-induced protein</fullName>
    </submittedName>
</protein>
<dbReference type="PANTHER" id="PTHR32097">
    <property type="entry name" value="CAMP-BINDING PROTEIN 1-RELATED"/>
    <property type="match status" value="1"/>
</dbReference>
<comment type="caution">
    <text evidence="3">The sequence shown here is derived from an EMBL/GenBank/DDBJ whole genome shotgun (WGS) entry which is preliminary data.</text>
</comment>
<feature type="compositionally biased region" description="Pro residues" evidence="1">
    <location>
        <begin position="166"/>
        <end position="198"/>
    </location>
</feature>